<dbReference type="PANTHER" id="PTHR45080">
    <property type="entry name" value="CONTACTIN 5"/>
    <property type="match status" value="1"/>
</dbReference>
<dbReference type="InterPro" id="IPR036179">
    <property type="entry name" value="Ig-like_dom_sf"/>
</dbReference>
<dbReference type="GO" id="GO:0030424">
    <property type="term" value="C:axon"/>
    <property type="evidence" value="ECO:0007669"/>
    <property type="project" value="TreeGrafter"/>
</dbReference>
<name>A0AAV4S9W2_9ARAC</name>
<dbReference type="GO" id="GO:0005886">
    <property type="term" value="C:plasma membrane"/>
    <property type="evidence" value="ECO:0007669"/>
    <property type="project" value="TreeGrafter"/>
</dbReference>
<dbReference type="Pfam" id="PF07679">
    <property type="entry name" value="I-set"/>
    <property type="match status" value="2"/>
</dbReference>
<evidence type="ECO:0000313" key="4">
    <source>
        <dbReference type="Proteomes" id="UP001054837"/>
    </source>
</evidence>
<dbReference type="InterPro" id="IPR013098">
    <property type="entry name" value="Ig_I-set"/>
</dbReference>
<dbReference type="InterPro" id="IPR007110">
    <property type="entry name" value="Ig-like_dom"/>
</dbReference>
<evidence type="ECO:0000256" key="1">
    <source>
        <dbReference type="ARBA" id="ARBA00023319"/>
    </source>
</evidence>
<protein>
    <submittedName>
        <fullName evidence="3">Hemicentin-2</fullName>
    </submittedName>
</protein>
<dbReference type="PANTHER" id="PTHR45080:SF32">
    <property type="entry name" value="MAM DOMAIN CONTAINING GLYCOSYLPHOSPHATIDYLINOSITOL ANCHOR 1"/>
    <property type="match status" value="1"/>
</dbReference>
<organism evidence="3 4">
    <name type="scientific">Caerostris darwini</name>
    <dbReference type="NCBI Taxonomy" id="1538125"/>
    <lineage>
        <taxon>Eukaryota</taxon>
        <taxon>Metazoa</taxon>
        <taxon>Ecdysozoa</taxon>
        <taxon>Arthropoda</taxon>
        <taxon>Chelicerata</taxon>
        <taxon>Arachnida</taxon>
        <taxon>Araneae</taxon>
        <taxon>Araneomorphae</taxon>
        <taxon>Entelegynae</taxon>
        <taxon>Araneoidea</taxon>
        <taxon>Araneidae</taxon>
        <taxon>Caerostris</taxon>
    </lineage>
</organism>
<dbReference type="EMBL" id="BPLQ01007539">
    <property type="protein sequence ID" value="GIY30754.1"/>
    <property type="molecule type" value="Genomic_DNA"/>
</dbReference>
<dbReference type="InterPro" id="IPR013783">
    <property type="entry name" value="Ig-like_fold"/>
</dbReference>
<proteinExistence type="predicted"/>
<dbReference type="Gene3D" id="2.60.40.10">
    <property type="entry name" value="Immunoglobulins"/>
    <property type="match status" value="3"/>
</dbReference>
<keyword evidence="1" id="KW-0393">Immunoglobulin domain</keyword>
<feature type="domain" description="Ig-like" evidence="2">
    <location>
        <begin position="166"/>
        <end position="249"/>
    </location>
</feature>
<dbReference type="SUPFAM" id="SSF48726">
    <property type="entry name" value="Immunoglobulin"/>
    <property type="match status" value="3"/>
</dbReference>
<sequence>MLDNFQSGDIPLEFQWLKDGQDVIQAEGVKIQSVMDSSILLISSVTSKRSGNYVCIVKNAFGSNRYTSVLAVTAPPTWKTEPKDVYTKEGESEIRNYVKHWDPSVKHHNHKLNGKKAILVPTYNLFSSGTLSFSKIDVAMQGSYTCIADNNIGTPERVFVKVRDAPVVIPFNFPLALTEGERGSAACIVRSGDIPLEFSWLKDGKDLQEINGIKIKSLTDSSVVYILSATSESSSNYTCIIRTLSEVIAIPQY</sequence>
<evidence type="ECO:0000313" key="3">
    <source>
        <dbReference type="EMBL" id="GIY30754.1"/>
    </source>
</evidence>
<dbReference type="AlphaFoldDB" id="A0AAV4S9W2"/>
<feature type="domain" description="Ig-like" evidence="2">
    <location>
        <begin position="1"/>
        <end position="73"/>
    </location>
</feature>
<keyword evidence="4" id="KW-1185">Reference proteome</keyword>
<dbReference type="PROSITE" id="PS50835">
    <property type="entry name" value="IG_LIKE"/>
    <property type="match status" value="2"/>
</dbReference>
<accession>A0AAV4S9W2</accession>
<dbReference type="GO" id="GO:0050808">
    <property type="term" value="P:synapse organization"/>
    <property type="evidence" value="ECO:0007669"/>
    <property type="project" value="TreeGrafter"/>
</dbReference>
<gene>
    <name evidence="3" type="primary">Hmcn2_0</name>
    <name evidence="3" type="ORF">CDAR_309381</name>
</gene>
<dbReference type="GO" id="GO:0043025">
    <property type="term" value="C:neuronal cell body"/>
    <property type="evidence" value="ECO:0007669"/>
    <property type="project" value="TreeGrafter"/>
</dbReference>
<reference evidence="3 4" key="1">
    <citation type="submission" date="2021-06" db="EMBL/GenBank/DDBJ databases">
        <title>Caerostris darwini draft genome.</title>
        <authorList>
            <person name="Kono N."/>
            <person name="Arakawa K."/>
        </authorList>
    </citation>
    <scope>NUCLEOTIDE SEQUENCE [LARGE SCALE GENOMIC DNA]</scope>
</reference>
<dbReference type="Proteomes" id="UP001054837">
    <property type="component" value="Unassembled WGS sequence"/>
</dbReference>
<dbReference type="GO" id="GO:0007156">
    <property type="term" value="P:homophilic cell adhesion via plasma membrane adhesion molecules"/>
    <property type="evidence" value="ECO:0007669"/>
    <property type="project" value="TreeGrafter"/>
</dbReference>
<dbReference type="GO" id="GO:0008046">
    <property type="term" value="F:axon guidance receptor activity"/>
    <property type="evidence" value="ECO:0007669"/>
    <property type="project" value="TreeGrafter"/>
</dbReference>
<evidence type="ECO:0000259" key="2">
    <source>
        <dbReference type="PROSITE" id="PS50835"/>
    </source>
</evidence>
<dbReference type="InterPro" id="IPR050958">
    <property type="entry name" value="Cell_Adh-Cytoskel_Orgn"/>
</dbReference>
<comment type="caution">
    <text evidence="3">The sequence shown here is derived from an EMBL/GenBank/DDBJ whole genome shotgun (WGS) entry which is preliminary data.</text>
</comment>